<feature type="compositionally biased region" description="Polar residues" evidence="1">
    <location>
        <begin position="214"/>
        <end position="230"/>
    </location>
</feature>
<organism evidence="2 3">
    <name type="scientific">Zophobas morio</name>
    <dbReference type="NCBI Taxonomy" id="2755281"/>
    <lineage>
        <taxon>Eukaryota</taxon>
        <taxon>Metazoa</taxon>
        <taxon>Ecdysozoa</taxon>
        <taxon>Arthropoda</taxon>
        <taxon>Hexapoda</taxon>
        <taxon>Insecta</taxon>
        <taxon>Pterygota</taxon>
        <taxon>Neoptera</taxon>
        <taxon>Endopterygota</taxon>
        <taxon>Coleoptera</taxon>
        <taxon>Polyphaga</taxon>
        <taxon>Cucujiformia</taxon>
        <taxon>Tenebrionidae</taxon>
        <taxon>Zophobas</taxon>
    </lineage>
</organism>
<dbReference type="EMBL" id="JALNTZ010000002">
    <property type="protein sequence ID" value="KAJ3661913.1"/>
    <property type="molecule type" value="Genomic_DNA"/>
</dbReference>
<feature type="region of interest" description="Disordered" evidence="1">
    <location>
        <begin position="25"/>
        <end position="52"/>
    </location>
</feature>
<keyword evidence="3" id="KW-1185">Reference proteome</keyword>
<gene>
    <name evidence="2" type="ORF">Zmor_006288</name>
</gene>
<feature type="region of interest" description="Disordered" evidence="1">
    <location>
        <begin position="203"/>
        <end position="230"/>
    </location>
</feature>
<comment type="caution">
    <text evidence="2">The sequence shown here is derived from an EMBL/GenBank/DDBJ whole genome shotgun (WGS) entry which is preliminary data.</text>
</comment>
<name>A0AA38MN88_9CUCU</name>
<feature type="compositionally biased region" description="Basic and acidic residues" evidence="1">
    <location>
        <begin position="25"/>
        <end position="49"/>
    </location>
</feature>
<feature type="region of interest" description="Disordered" evidence="1">
    <location>
        <begin position="81"/>
        <end position="110"/>
    </location>
</feature>
<dbReference type="AlphaFoldDB" id="A0AA38MN88"/>
<dbReference type="Proteomes" id="UP001168821">
    <property type="component" value="Unassembled WGS sequence"/>
</dbReference>
<proteinExistence type="predicted"/>
<evidence type="ECO:0000313" key="3">
    <source>
        <dbReference type="Proteomes" id="UP001168821"/>
    </source>
</evidence>
<sequence>MAIIHKNTSKTIWVNPTAVKEVIGKEVMSSERTERQKRDREPESPKENEQVFQRSKITAWKTQLKEELKTIINREELKQARDQLPEQKQQIREKHEEWKRAKEEMGKRVGELESQLEWREKREETNKKLEETKINIEKETKEKGDEKKLIGENFNARLGDKGTRIIDKEKGEKIESKDKANNNEGKILWKIIEEMGWEILNGNKEGTKKENGQKTDYNLNTDTGNECNNP</sequence>
<evidence type="ECO:0000256" key="1">
    <source>
        <dbReference type="SAM" id="MobiDB-lite"/>
    </source>
</evidence>
<reference evidence="2" key="1">
    <citation type="journal article" date="2023" name="G3 (Bethesda)">
        <title>Whole genome assemblies of Zophobas morio and Tenebrio molitor.</title>
        <authorList>
            <person name="Kaur S."/>
            <person name="Stinson S.A."/>
            <person name="diCenzo G.C."/>
        </authorList>
    </citation>
    <scope>NUCLEOTIDE SEQUENCE</scope>
    <source>
        <strain evidence="2">QUZm001</strain>
    </source>
</reference>
<accession>A0AA38MN88</accession>
<evidence type="ECO:0000313" key="2">
    <source>
        <dbReference type="EMBL" id="KAJ3661913.1"/>
    </source>
</evidence>
<protein>
    <submittedName>
        <fullName evidence="2">Uncharacterized protein</fullName>
    </submittedName>
</protein>